<dbReference type="EMBL" id="CM056815">
    <property type="protein sequence ID" value="KAJ8630649.1"/>
    <property type="molecule type" value="Genomic_DNA"/>
</dbReference>
<sequence>MCHECGSGVTNSGSDGHCQICARPFCADCKKKEISSKLDGEDDHLFCCKFCSQNNGKESSTPHALSPYETPLISPVISLSSSGSFVSSSGSFLSSCGEFPVDVNFQNREDADEGILSSSQEGKCSVRNQSSSLSFQIPMEEIDKSSSIVAGYLEDNYGDKLNLHVNASNDVEHINTGGALERIKNAVENTSQSLTSTEEVVERSQPLEIEKDPRIWLPPEPEDEEDDIECSVADNDDDDEFSDGTKWGQPSSLSSTGEEHGRRYRFREERQKALVDVMNGRFKAFLEKLLTEVCVAFSEEAGESWLDIVSSLSWEAATLIKPDATEGRAMDPTSYVKVKCIASGSRSQSQVIRGLAFKKNAAHKHMPTKYKNPRLLLLQGVLGQRVGGLSSFGSMEQEKDYLRSTIEMIETCHPNVVLVERTVSRDIQELLLSQGITLVYDMKLPRLERISRCTGSQVVSCANISVHPELKQCDSFHIEKFVEEHSSSGEGGKRPSKTLMYFEGCPKPLGCTILLKGAHNDELKKVKCVVQQAVFLAHHLILETSFLVDHRATFSNTQTLGIVNGFLTGKEFPVFDGPNALTSDVSSPESSDGIFSSHTIDIPISDGFQEMSVEEGRFRFSAINSQENSTGPGITPVANSYETYFNEGVLDDTFNSNRCQQPETSLELPESVFRGQLCPSLCPLERDLGDSISLASSTPYQMISSDFGFKEKELAIGRTRILTVSPSLGTLDHKEEGNERNDQEKLQDVICDVEKPESLPACSELHSELCHPGIPQEPQFPVKEDTETESDPLCILVLQSSRCVLGGTTFRKKPHLSRIKYYGDSDMTLGQFLLDNLLNQKNQCSACSEPPDGHVYSYTHKNGKLMILVKRLPPKFLLPGEAEGKLWMWTRCFKCEQEKGLPKTTRRVVMSCAARGLSLGKFFELGFSNRLASSRLSRCGHMLHRDCLHFYGLGSTVAIFRYSSVLIYTACMPPPVLEFNNPNGQEWITSEAKDVLEKGNLLFMEVMNSLQNMVSSFSHSKQTANLMGSTKDLSDVEEMLKQEKSDFEALLQKAINKNGKLGQTVNQILRLNRLNHELLLELYVWDRRLHALGLSAMVNRGTCNPINEEQIQLQDEISGGRIDSINALEGCIKVFEESTRVASLKNEPSLSHGDGHKYNTCNLSNIETGLELKLESNSYSNENRISDVRVFQPLVTDADHESRHSGNCISSIDSKDPLMVGYSIGGNVDVSSSDKHTTSATCSGLHESFQERKLSIGPPDISSVHEHLLPDQANQTAEETRHAVSIADINQKTETLNGSALDEIKGSVPSIHLAEHSLPSRLENRQGWVWTPFSETRKAYRKDLQRGFSQKYEFINDYTPAYLSTANQLITQEMSRLHFPVDTDDNVVSVYEDEFSSIIACALALLQDQYGSTDSIIEKDSRKDRGREASTENLPGLVSDYAMAFPPRWFSSSSSDLEGSNSGHNFFSNESSTEGFFGADPLPSSRVLHPEIPLGVGKLPGKSKYSVVCIHGRQFYSLRRQCCPSELDYISSLSRCKKWDPQGGKSGVYFAKTLDDRFIVKQIKKTELDSFLKFAPEYFSHISHSLSSGNQTCLAKILGIYQVIIRQSKSGKEVKIDLIVMENLFFGRNISRMYDLKGVLHRYASDENGTRKVLLDQNFVDDMILSPFYLSGKTKHLLQRAIWNDTAFLTSINVMDYSLLLGVDKQHHEIVFGIIDYLRQYTWDKQLETWVKASLVVPKNEQPTIISPKEYKKRFRNFMSTYFLTVPEHWHSEQCPRRCKSSREGNDESCESNNLELIEKSDELSS</sequence>
<protein>
    <submittedName>
        <fullName evidence="1">Uncharacterized protein</fullName>
    </submittedName>
</protein>
<evidence type="ECO:0000313" key="2">
    <source>
        <dbReference type="Proteomes" id="UP001234297"/>
    </source>
</evidence>
<name>A0ACC2LB21_PERAE</name>
<dbReference type="Proteomes" id="UP001234297">
    <property type="component" value="Chromosome 7"/>
</dbReference>
<evidence type="ECO:0000313" key="1">
    <source>
        <dbReference type="EMBL" id="KAJ8630649.1"/>
    </source>
</evidence>
<keyword evidence="2" id="KW-1185">Reference proteome</keyword>
<proteinExistence type="predicted"/>
<accession>A0ACC2LB21</accession>
<comment type="caution">
    <text evidence="1">The sequence shown here is derived from an EMBL/GenBank/DDBJ whole genome shotgun (WGS) entry which is preliminary data.</text>
</comment>
<reference evidence="1 2" key="1">
    <citation type="journal article" date="2022" name="Hortic Res">
        <title>A haplotype resolved chromosomal level avocado genome allows analysis of novel avocado genes.</title>
        <authorList>
            <person name="Nath O."/>
            <person name="Fletcher S.J."/>
            <person name="Hayward A."/>
            <person name="Shaw L.M."/>
            <person name="Masouleh A.K."/>
            <person name="Furtado A."/>
            <person name="Henry R.J."/>
            <person name="Mitter N."/>
        </authorList>
    </citation>
    <scope>NUCLEOTIDE SEQUENCE [LARGE SCALE GENOMIC DNA]</scope>
    <source>
        <strain evidence="2">cv. Hass</strain>
    </source>
</reference>
<organism evidence="1 2">
    <name type="scientific">Persea americana</name>
    <name type="common">Avocado</name>
    <dbReference type="NCBI Taxonomy" id="3435"/>
    <lineage>
        <taxon>Eukaryota</taxon>
        <taxon>Viridiplantae</taxon>
        <taxon>Streptophyta</taxon>
        <taxon>Embryophyta</taxon>
        <taxon>Tracheophyta</taxon>
        <taxon>Spermatophyta</taxon>
        <taxon>Magnoliopsida</taxon>
        <taxon>Magnoliidae</taxon>
        <taxon>Laurales</taxon>
        <taxon>Lauraceae</taxon>
        <taxon>Persea</taxon>
    </lineage>
</organism>
<gene>
    <name evidence="1" type="ORF">MRB53_023972</name>
</gene>